<evidence type="ECO:0000313" key="1">
    <source>
        <dbReference type="EMBL" id="AAA70036.1"/>
    </source>
</evidence>
<geneLocation type="mitochondrion" evidence="1"/>
<name>Q35557_PYTOL</name>
<reference evidence="1" key="1">
    <citation type="journal article" date="1995" name="Curr. Genet.">
        <title>Linear mitochondrial genome organization in vivo in the genus Pythium.</title>
        <authorList>
            <person name="Martin F.N."/>
        </authorList>
    </citation>
    <scope>NUCLEOTIDE SEQUENCE</scope>
</reference>
<dbReference type="EMBL" id="U28355">
    <property type="protein sequence ID" value="AAA70036.1"/>
    <property type="molecule type" value="Genomic_DNA"/>
</dbReference>
<keyword evidence="1" id="KW-0496">Mitochondrion</keyword>
<dbReference type="PIR" id="S58772">
    <property type="entry name" value="S58772"/>
</dbReference>
<dbReference type="AlphaFoldDB" id="Q35557"/>
<organism evidence="1">
    <name type="scientific">Pythium oligandrum</name>
    <name type="common">Mycoparasitic fungus</name>
    <dbReference type="NCBI Taxonomy" id="41045"/>
    <lineage>
        <taxon>Eukaryota</taxon>
        <taxon>Sar</taxon>
        <taxon>Stramenopiles</taxon>
        <taxon>Oomycota</taxon>
        <taxon>Peronosporomycetes</taxon>
        <taxon>Pythiales</taxon>
        <taxon>Pythiaceae</taxon>
        <taxon>Pythium</taxon>
    </lineage>
</organism>
<proteinExistence type="predicted"/>
<sequence>MKILLIRIYFIININYLNCVNPPEILTIINIEELLLIFLNNNLNLNSRPYEPLIIAIRNFSIEKGFIFLIENCNSYFTLIRNK</sequence>
<accession>Q35557</accession>
<protein>
    <submittedName>
        <fullName evidence="1">Uncharacterized protein</fullName>
    </submittedName>
</protein>